<dbReference type="Proteomes" id="UP000747542">
    <property type="component" value="Unassembled WGS sequence"/>
</dbReference>
<evidence type="ECO:0000256" key="5">
    <source>
        <dbReference type="PROSITE-ProRule" id="PRU00283"/>
    </source>
</evidence>
<keyword evidence="8" id="KW-1185">Reference proteome</keyword>
<dbReference type="GO" id="GO:0005874">
    <property type="term" value="C:microtubule"/>
    <property type="evidence" value="ECO:0007669"/>
    <property type="project" value="TreeGrafter"/>
</dbReference>
<proteinExistence type="inferred from homology"/>
<feature type="domain" description="Kinesin motor" evidence="6">
    <location>
        <begin position="1"/>
        <end position="99"/>
    </location>
</feature>
<dbReference type="PRINTS" id="PR00380">
    <property type="entry name" value="KINESINHEAVY"/>
</dbReference>
<dbReference type="PANTHER" id="PTHR24115">
    <property type="entry name" value="KINESIN-RELATED"/>
    <property type="match status" value="1"/>
</dbReference>
<keyword evidence="4" id="KW-0206">Cytoskeleton</keyword>
<evidence type="ECO:0000256" key="1">
    <source>
        <dbReference type="ARBA" id="ARBA00004245"/>
    </source>
</evidence>
<dbReference type="GO" id="GO:0005524">
    <property type="term" value="F:ATP binding"/>
    <property type="evidence" value="ECO:0007669"/>
    <property type="project" value="UniProtKB-KW"/>
</dbReference>
<dbReference type="InterPro" id="IPR027417">
    <property type="entry name" value="P-loop_NTPase"/>
</dbReference>
<dbReference type="Gene3D" id="3.40.850.10">
    <property type="entry name" value="Kinesin motor domain"/>
    <property type="match status" value="1"/>
</dbReference>
<dbReference type="GO" id="GO:0003777">
    <property type="term" value="F:microtubule motor activity"/>
    <property type="evidence" value="ECO:0007669"/>
    <property type="project" value="InterPro"/>
</dbReference>
<keyword evidence="3" id="KW-0067">ATP-binding</keyword>
<dbReference type="InterPro" id="IPR001752">
    <property type="entry name" value="Kinesin_motor_dom"/>
</dbReference>
<dbReference type="GO" id="GO:0008017">
    <property type="term" value="F:microtubule binding"/>
    <property type="evidence" value="ECO:0007669"/>
    <property type="project" value="InterPro"/>
</dbReference>
<evidence type="ECO:0000313" key="7">
    <source>
        <dbReference type="EMBL" id="KAG7163576.1"/>
    </source>
</evidence>
<sequence length="99" mass="10775">LVEIYNERVRDLLTDCDPGKTLRVREHPHTGPYVDGVTRHPVTDTGVAWSLLERGRASRSVASTASHAHSSRSHALLTLDVTQPAAHTRSTLTLVDLAG</sequence>
<feature type="non-terminal residue" evidence="7">
    <location>
        <position position="99"/>
    </location>
</feature>
<dbReference type="PROSITE" id="PS50067">
    <property type="entry name" value="KINESIN_MOTOR_2"/>
    <property type="match status" value="1"/>
</dbReference>
<name>A0A8J5JSS9_HOMAM</name>
<evidence type="ECO:0000256" key="4">
    <source>
        <dbReference type="ARBA" id="ARBA00023212"/>
    </source>
</evidence>
<dbReference type="EMBL" id="JAHLQT010026447">
    <property type="protein sequence ID" value="KAG7163576.1"/>
    <property type="molecule type" value="Genomic_DNA"/>
</dbReference>
<organism evidence="7 8">
    <name type="scientific">Homarus americanus</name>
    <name type="common">American lobster</name>
    <dbReference type="NCBI Taxonomy" id="6706"/>
    <lineage>
        <taxon>Eukaryota</taxon>
        <taxon>Metazoa</taxon>
        <taxon>Ecdysozoa</taxon>
        <taxon>Arthropoda</taxon>
        <taxon>Crustacea</taxon>
        <taxon>Multicrustacea</taxon>
        <taxon>Malacostraca</taxon>
        <taxon>Eumalacostraca</taxon>
        <taxon>Eucarida</taxon>
        <taxon>Decapoda</taxon>
        <taxon>Pleocyemata</taxon>
        <taxon>Astacidea</taxon>
        <taxon>Nephropoidea</taxon>
        <taxon>Nephropidae</taxon>
        <taxon>Homarus</taxon>
    </lineage>
</organism>
<comment type="caution">
    <text evidence="7">The sequence shown here is derived from an EMBL/GenBank/DDBJ whole genome shotgun (WGS) entry which is preliminary data.</text>
</comment>
<dbReference type="InterPro" id="IPR027640">
    <property type="entry name" value="Kinesin-like_fam"/>
</dbReference>
<dbReference type="InterPro" id="IPR036961">
    <property type="entry name" value="Kinesin_motor_dom_sf"/>
</dbReference>
<evidence type="ECO:0000256" key="2">
    <source>
        <dbReference type="ARBA" id="ARBA00022741"/>
    </source>
</evidence>
<dbReference type="GO" id="GO:0005871">
    <property type="term" value="C:kinesin complex"/>
    <property type="evidence" value="ECO:0007669"/>
    <property type="project" value="TreeGrafter"/>
</dbReference>
<evidence type="ECO:0000259" key="6">
    <source>
        <dbReference type="PROSITE" id="PS50067"/>
    </source>
</evidence>
<evidence type="ECO:0000313" key="8">
    <source>
        <dbReference type="Proteomes" id="UP000747542"/>
    </source>
</evidence>
<keyword evidence="4" id="KW-0963">Cytoplasm</keyword>
<comment type="caution">
    <text evidence="5">Lacks conserved residue(s) required for the propagation of feature annotation.</text>
</comment>
<dbReference type="GO" id="GO:0007018">
    <property type="term" value="P:microtubule-based movement"/>
    <property type="evidence" value="ECO:0007669"/>
    <property type="project" value="InterPro"/>
</dbReference>
<keyword evidence="2" id="KW-0547">Nucleotide-binding</keyword>
<dbReference type="AlphaFoldDB" id="A0A8J5JSS9"/>
<reference evidence="7" key="1">
    <citation type="journal article" date="2021" name="Sci. Adv.">
        <title>The American lobster genome reveals insights on longevity, neural, and immune adaptations.</title>
        <authorList>
            <person name="Polinski J.M."/>
            <person name="Zimin A.V."/>
            <person name="Clark K.F."/>
            <person name="Kohn A.B."/>
            <person name="Sadowski N."/>
            <person name="Timp W."/>
            <person name="Ptitsyn A."/>
            <person name="Khanna P."/>
            <person name="Romanova D.Y."/>
            <person name="Williams P."/>
            <person name="Greenwood S.J."/>
            <person name="Moroz L.L."/>
            <person name="Walt D.R."/>
            <person name="Bodnar A.G."/>
        </authorList>
    </citation>
    <scope>NUCLEOTIDE SEQUENCE</scope>
    <source>
        <strain evidence="7">GMGI-L3</strain>
    </source>
</reference>
<comment type="similarity">
    <text evidence="5">Belongs to the TRAFAC class myosin-kinesin ATPase superfamily. Kinesin family.</text>
</comment>
<dbReference type="Pfam" id="PF00225">
    <property type="entry name" value="Kinesin"/>
    <property type="match status" value="1"/>
</dbReference>
<protein>
    <submittedName>
        <fullName evidence="7">StAR-related lipid transfer protein 9-like 2</fullName>
    </submittedName>
</protein>
<dbReference type="SUPFAM" id="SSF52540">
    <property type="entry name" value="P-loop containing nucleoside triphosphate hydrolases"/>
    <property type="match status" value="1"/>
</dbReference>
<comment type="subcellular location">
    <subcellularLocation>
        <location evidence="1">Cytoplasm</location>
        <location evidence="1">Cytoskeleton</location>
    </subcellularLocation>
</comment>
<feature type="non-terminal residue" evidence="7">
    <location>
        <position position="1"/>
    </location>
</feature>
<accession>A0A8J5JSS9</accession>
<gene>
    <name evidence="7" type="primary">Stard9-L2</name>
    <name evidence="7" type="ORF">Hamer_G002780</name>
</gene>
<dbReference type="GO" id="GO:0016887">
    <property type="term" value="F:ATP hydrolysis activity"/>
    <property type="evidence" value="ECO:0007669"/>
    <property type="project" value="TreeGrafter"/>
</dbReference>
<evidence type="ECO:0000256" key="3">
    <source>
        <dbReference type="ARBA" id="ARBA00022840"/>
    </source>
</evidence>